<feature type="compositionally biased region" description="Low complexity" evidence="1">
    <location>
        <begin position="1"/>
        <end position="18"/>
    </location>
</feature>
<accession>A0AAJ7TWH5</accession>
<evidence type="ECO:0000256" key="1">
    <source>
        <dbReference type="SAM" id="MobiDB-lite"/>
    </source>
</evidence>
<dbReference type="Proteomes" id="UP001318040">
    <property type="component" value="Chromosome 39"/>
</dbReference>
<evidence type="ECO:0000313" key="3">
    <source>
        <dbReference type="RefSeq" id="XP_032823983.1"/>
    </source>
</evidence>
<protein>
    <submittedName>
        <fullName evidence="3">Uncharacterized protein LOC116950392 isoform X1</fullName>
    </submittedName>
</protein>
<evidence type="ECO:0000313" key="2">
    <source>
        <dbReference type="Proteomes" id="UP001318040"/>
    </source>
</evidence>
<name>A0AAJ7TWH5_PETMA</name>
<dbReference type="AlphaFoldDB" id="A0AAJ7TWH5"/>
<keyword evidence="2" id="KW-1185">Reference proteome</keyword>
<gene>
    <name evidence="3" type="primary">LOC116950392</name>
</gene>
<sequence length="220" mass="22497">MSGGARPLRPAEAALPLLLSPPPPPGKAGNVEAQLQLLRRLQEFPESFLPPAQQQQQHCRHHPHHHCQEVEDHGTPGDWQGTQKLIAALLSLVSSPSTSSSSPANLELRVHATLALTTLLVLSQPPANDGSGDDGDDDRRAAAAAALAHALSQTAFHPAAARGQLATPAEAPAAAAAAAEEGRCGAWSRCPGAPEEGRSGGPCGARGRLPRAALGGAASS</sequence>
<dbReference type="KEGG" id="pmrn:116950392"/>
<dbReference type="CTD" id="91056"/>
<proteinExistence type="predicted"/>
<organism evidence="2 3">
    <name type="scientific">Petromyzon marinus</name>
    <name type="common">Sea lamprey</name>
    <dbReference type="NCBI Taxonomy" id="7757"/>
    <lineage>
        <taxon>Eukaryota</taxon>
        <taxon>Metazoa</taxon>
        <taxon>Chordata</taxon>
        <taxon>Craniata</taxon>
        <taxon>Vertebrata</taxon>
        <taxon>Cyclostomata</taxon>
        <taxon>Hyperoartia</taxon>
        <taxon>Petromyzontiformes</taxon>
        <taxon>Petromyzontidae</taxon>
        <taxon>Petromyzon</taxon>
    </lineage>
</organism>
<dbReference type="RefSeq" id="XP_032823983.1">
    <property type="nucleotide sequence ID" value="XM_032968092.1"/>
</dbReference>
<feature type="region of interest" description="Disordered" evidence="1">
    <location>
        <begin position="185"/>
        <end position="220"/>
    </location>
</feature>
<feature type="compositionally biased region" description="Low complexity" evidence="1">
    <location>
        <begin position="205"/>
        <end position="220"/>
    </location>
</feature>
<reference evidence="3" key="1">
    <citation type="submission" date="2025-08" db="UniProtKB">
        <authorList>
            <consortium name="RefSeq"/>
        </authorList>
    </citation>
    <scope>IDENTIFICATION</scope>
    <source>
        <tissue evidence="3">Sperm</tissue>
    </source>
</reference>
<feature type="region of interest" description="Disordered" evidence="1">
    <location>
        <begin position="1"/>
        <end position="30"/>
    </location>
</feature>